<gene>
    <name evidence="1" type="ORF">VII00023_20157</name>
</gene>
<keyword evidence="2" id="KW-1185">Reference proteome</keyword>
<evidence type="ECO:0000313" key="1">
    <source>
        <dbReference type="EMBL" id="EGU44692.1"/>
    </source>
</evidence>
<dbReference type="AlphaFoldDB" id="F9RZN3"/>
<protein>
    <submittedName>
        <fullName evidence="1">Uncharacterized protein</fullName>
    </submittedName>
</protein>
<dbReference type="Proteomes" id="UP000004605">
    <property type="component" value="Unassembled WGS sequence"/>
</dbReference>
<dbReference type="EMBL" id="AFWF01000066">
    <property type="protein sequence ID" value="EGU44692.1"/>
    <property type="molecule type" value="Genomic_DNA"/>
</dbReference>
<organism evidence="1 2">
    <name type="scientific">Vibrio ichthyoenteri ATCC 700023</name>
    <dbReference type="NCBI Taxonomy" id="870968"/>
    <lineage>
        <taxon>Bacteria</taxon>
        <taxon>Pseudomonadati</taxon>
        <taxon>Pseudomonadota</taxon>
        <taxon>Gammaproteobacteria</taxon>
        <taxon>Vibrionales</taxon>
        <taxon>Vibrionaceae</taxon>
        <taxon>Vibrio</taxon>
    </lineage>
</organism>
<accession>F9RZN3</accession>
<dbReference type="RefSeq" id="WP_006711315.1">
    <property type="nucleotide sequence ID" value="NZ_AFWF01000066.1"/>
</dbReference>
<dbReference type="OrthoDB" id="5600716at2"/>
<evidence type="ECO:0000313" key="2">
    <source>
        <dbReference type="Proteomes" id="UP000004605"/>
    </source>
</evidence>
<reference evidence="1 2" key="1">
    <citation type="journal article" date="2012" name="Int. J. Syst. Evol. Microbiol.">
        <title>Vibrio caribbeanicus sp. nov., isolated from the marine sponge Scleritoderma cyanea.</title>
        <authorList>
            <person name="Hoffmann M."/>
            <person name="Monday S.R."/>
            <person name="Allard M.W."/>
            <person name="Strain E.A."/>
            <person name="Whittaker P."/>
            <person name="Naum M."/>
            <person name="McCarthy P.J."/>
            <person name="Lopez J.V."/>
            <person name="Fischer M."/>
            <person name="Brown E.W."/>
        </authorList>
    </citation>
    <scope>NUCLEOTIDE SEQUENCE [LARGE SCALE GENOMIC DNA]</scope>
    <source>
        <strain evidence="1 2">ATCC 700023</strain>
    </source>
</reference>
<comment type="caution">
    <text evidence="1">The sequence shown here is derived from an EMBL/GenBank/DDBJ whole genome shotgun (WGS) entry which is preliminary data.</text>
</comment>
<proteinExistence type="predicted"/>
<sequence length="182" mass="20920">MLMEQTSLRERAWQVMLVLDTFSVRDIAQQAQVPKTNVSNFVQQLLRNNRLEKVSTERPYKFKVADIEGVTFGKGRALTTKSKLPPNRPRQKMWASMRVLRRFQITDIMMATDSKRSTASKFINRLYKAGYLRRLSPHSPKLGDAAVFLLIRDSGPLAPIERGAKGLWDANENKIYPNEVRV</sequence>
<name>F9RZN3_9VIBR</name>